<dbReference type="Proteomes" id="UP000275256">
    <property type="component" value="Unassembled WGS sequence"/>
</dbReference>
<dbReference type="PROSITE" id="PS50949">
    <property type="entry name" value="HTH_GNTR"/>
    <property type="match status" value="1"/>
</dbReference>
<evidence type="ECO:0000256" key="4">
    <source>
        <dbReference type="SAM" id="MobiDB-lite"/>
    </source>
</evidence>
<comment type="caution">
    <text evidence="6">The sequence shown here is derived from an EMBL/GenBank/DDBJ whole genome shotgun (WGS) entry which is preliminary data.</text>
</comment>
<feature type="domain" description="HTH gntR-type" evidence="5">
    <location>
        <begin position="4"/>
        <end position="70"/>
    </location>
</feature>
<feature type="compositionally biased region" description="Basic and acidic residues" evidence="4">
    <location>
        <begin position="229"/>
        <end position="240"/>
    </location>
</feature>
<evidence type="ECO:0000256" key="3">
    <source>
        <dbReference type="ARBA" id="ARBA00023163"/>
    </source>
</evidence>
<proteinExistence type="predicted"/>
<dbReference type="InterPro" id="IPR036388">
    <property type="entry name" value="WH-like_DNA-bd_sf"/>
</dbReference>
<dbReference type="GO" id="GO:0003700">
    <property type="term" value="F:DNA-binding transcription factor activity"/>
    <property type="evidence" value="ECO:0007669"/>
    <property type="project" value="InterPro"/>
</dbReference>
<keyword evidence="1" id="KW-0805">Transcription regulation</keyword>
<dbReference type="Pfam" id="PF07729">
    <property type="entry name" value="FCD"/>
    <property type="match status" value="1"/>
</dbReference>
<dbReference type="PANTHER" id="PTHR43537:SF49">
    <property type="entry name" value="TRANSCRIPTIONAL REGULATORY PROTEIN"/>
    <property type="match status" value="1"/>
</dbReference>
<dbReference type="CDD" id="cd07377">
    <property type="entry name" value="WHTH_GntR"/>
    <property type="match status" value="1"/>
</dbReference>
<evidence type="ECO:0000259" key="5">
    <source>
        <dbReference type="PROSITE" id="PS50949"/>
    </source>
</evidence>
<keyword evidence="2" id="KW-0238">DNA-binding</keyword>
<evidence type="ECO:0000313" key="6">
    <source>
        <dbReference type="EMBL" id="RMB59826.1"/>
    </source>
</evidence>
<name>A0A3M0GRC2_9ACTN</name>
<keyword evidence="7" id="KW-1185">Reference proteome</keyword>
<keyword evidence="3" id="KW-0804">Transcription</keyword>
<dbReference type="PANTHER" id="PTHR43537">
    <property type="entry name" value="TRANSCRIPTIONAL REGULATOR, GNTR FAMILY"/>
    <property type="match status" value="1"/>
</dbReference>
<evidence type="ECO:0000256" key="1">
    <source>
        <dbReference type="ARBA" id="ARBA00023015"/>
    </source>
</evidence>
<reference evidence="6 7" key="1">
    <citation type="submission" date="2018-10" db="EMBL/GenBank/DDBJ databases">
        <title>Tessaracoccus antarcticuss sp. nov., isolated from sediment.</title>
        <authorList>
            <person name="Zhou L.Y."/>
            <person name="Du Z.J."/>
        </authorList>
    </citation>
    <scope>NUCLEOTIDE SEQUENCE [LARGE SCALE GENOMIC DNA]</scope>
    <source>
        <strain evidence="6 7">JDX10</strain>
    </source>
</reference>
<dbReference type="SMART" id="SM00895">
    <property type="entry name" value="FCD"/>
    <property type="match status" value="1"/>
</dbReference>
<dbReference type="AlphaFoldDB" id="A0A3M0GRC2"/>
<dbReference type="PRINTS" id="PR00035">
    <property type="entry name" value="HTHGNTR"/>
</dbReference>
<dbReference type="InterPro" id="IPR036390">
    <property type="entry name" value="WH_DNA-bd_sf"/>
</dbReference>
<gene>
    <name evidence="6" type="ORF">EAX62_08760</name>
</gene>
<accession>A0A3M0GRC2</accession>
<sequence>MSRITGAERVYQAVYADIQGRVLRPGEVVREDMLAKQYGLSRTPVREALRRLVQDGLCEKHGSGLRISLPTLDQVHEIYPIVSVLEGLAARLCAEQMTSSTLEELESLDAGMRDMSAAGDTAAFVEANQQFHDVILMTSNNASLVQTVQRLRLITLALRRYQLRIGSRMDQSSGEHRVLMNAFRSRDGPAAEEAMRRHVDSGHHILVTALSRDALFDPHEEPTPGPDVHTQEPVDPSHEE</sequence>
<dbReference type="InterPro" id="IPR008920">
    <property type="entry name" value="TF_FadR/GntR_C"/>
</dbReference>
<evidence type="ECO:0000256" key="2">
    <source>
        <dbReference type="ARBA" id="ARBA00023125"/>
    </source>
</evidence>
<dbReference type="InterPro" id="IPR011711">
    <property type="entry name" value="GntR_C"/>
</dbReference>
<dbReference type="SUPFAM" id="SSF46785">
    <property type="entry name" value="Winged helix' DNA-binding domain"/>
    <property type="match status" value="1"/>
</dbReference>
<dbReference type="SMART" id="SM00345">
    <property type="entry name" value="HTH_GNTR"/>
    <property type="match status" value="1"/>
</dbReference>
<dbReference type="Gene3D" id="1.10.10.10">
    <property type="entry name" value="Winged helix-like DNA-binding domain superfamily/Winged helix DNA-binding domain"/>
    <property type="match status" value="1"/>
</dbReference>
<evidence type="ECO:0000313" key="7">
    <source>
        <dbReference type="Proteomes" id="UP000275256"/>
    </source>
</evidence>
<dbReference type="SUPFAM" id="SSF48008">
    <property type="entry name" value="GntR ligand-binding domain-like"/>
    <property type="match status" value="1"/>
</dbReference>
<dbReference type="Pfam" id="PF00392">
    <property type="entry name" value="GntR"/>
    <property type="match status" value="1"/>
</dbReference>
<organism evidence="6 7">
    <name type="scientific">Tessaracoccus antarcticus</name>
    <dbReference type="NCBI Taxonomy" id="2479848"/>
    <lineage>
        <taxon>Bacteria</taxon>
        <taxon>Bacillati</taxon>
        <taxon>Actinomycetota</taxon>
        <taxon>Actinomycetes</taxon>
        <taxon>Propionibacteriales</taxon>
        <taxon>Propionibacteriaceae</taxon>
        <taxon>Tessaracoccus</taxon>
    </lineage>
</organism>
<dbReference type="InterPro" id="IPR000524">
    <property type="entry name" value="Tscrpt_reg_HTH_GntR"/>
</dbReference>
<dbReference type="EMBL" id="REFW01000002">
    <property type="protein sequence ID" value="RMB59826.1"/>
    <property type="molecule type" value="Genomic_DNA"/>
</dbReference>
<dbReference type="GO" id="GO:0003677">
    <property type="term" value="F:DNA binding"/>
    <property type="evidence" value="ECO:0007669"/>
    <property type="project" value="UniProtKB-KW"/>
</dbReference>
<dbReference type="RefSeq" id="WP_121901306.1">
    <property type="nucleotide sequence ID" value="NZ_REFW01000002.1"/>
</dbReference>
<dbReference type="Gene3D" id="1.20.120.530">
    <property type="entry name" value="GntR ligand-binding domain-like"/>
    <property type="match status" value="1"/>
</dbReference>
<feature type="region of interest" description="Disordered" evidence="4">
    <location>
        <begin position="213"/>
        <end position="240"/>
    </location>
</feature>
<protein>
    <submittedName>
        <fullName evidence="6">GntR family transcriptional regulator</fullName>
    </submittedName>
</protein>
<dbReference type="OrthoDB" id="4164516at2"/>